<dbReference type="EMBL" id="SRLO01017607">
    <property type="protein sequence ID" value="TNN23703.1"/>
    <property type="molecule type" value="Genomic_DNA"/>
</dbReference>
<name>A0A4Z2E4U2_9TELE</name>
<sequence>MNQEATERLSIPGSLTRRRHASPGSNTKKRGVGGWRGKEVRGERSDGGKQEEERKLSEKINEGRAWGNERRNKAVESNHRGETERIDAECEMCSGSAAHHSAVMSHAAARGKRSYSLNDTSKQDERPRV</sequence>
<protein>
    <submittedName>
        <fullName evidence="2">Uncharacterized protein</fullName>
    </submittedName>
</protein>
<keyword evidence="3" id="KW-1185">Reference proteome</keyword>
<feature type="compositionally biased region" description="Basic and acidic residues" evidence="1">
    <location>
        <begin position="36"/>
        <end position="85"/>
    </location>
</feature>
<accession>A0A4Z2E4U2</accession>
<feature type="region of interest" description="Disordered" evidence="1">
    <location>
        <begin position="97"/>
        <end position="129"/>
    </location>
</feature>
<feature type="compositionally biased region" description="Basic residues" evidence="1">
    <location>
        <begin position="16"/>
        <end position="31"/>
    </location>
</feature>
<proteinExistence type="predicted"/>
<evidence type="ECO:0000313" key="3">
    <source>
        <dbReference type="Proteomes" id="UP000314294"/>
    </source>
</evidence>
<dbReference type="Proteomes" id="UP000314294">
    <property type="component" value="Unassembled WGS sequence"/>
</dbReference>
<dbReference type="AlphaFoldDB" id="A0A4Z2E4U2"/>
<feature type="compositionally biased region" description="Low complexity" evidence="1">
    <location>
        <begin position="97"/>
        <end position="108"/>
    </location>
</feature>
<comment type="caution">
    <text evidence="2">The sequence shown here is derived from an EMBL/GenBank/DDBJ whole genome shotgun (WGS) entry which is preliminary data.</text>
</comment>
<evidence type="ECO:0000313" key="2">
    <source>
        <dbReference type="EMBL" id="TNN23703.1"/>
    </source>
</evidence>
<evidence type="ECO:0000256" key="1">
    <source>
        <dbReference type="SAM" id="MobiDB-lite"/>
    </source>
</evidence>
<gene>
    <name evidence="2" type="ORF">EYF80_066175</name>
</gene>
<reference evidence="2 3" key="1">
    <citation type="submission" date="2019-03" db="EMBL/GenBank/DDBJ databases">
        <title>First draft genome of Liparis tanakae, snailfish: a comprehensive survey of snailfish specific genes.</title>
        <authorList>
            <person name="Kim W."/>
            <person name="Song I."/>
            <person name="Jeong J.-H."/>
            <person name="Kim D."/>
            <person name="Kim S."/>
            <person name="Ryu S."/>
            <person name="Song J.Y."/>
            <person name="Lee S.K."/>
        </authorList>
    </citation>
    <scope>NUCLEOTIDE SEQUENCE [LARGE SCALE GENOMIC DNA]</scope>
    <source>
        <tissue evidence="2">Muscle</tissue>
    </source>
</reference>
<organism evidence="2 3">
    <name type="scientific">Liparis tanakae</name>
    <name type="common">Tanaka's snailfish</name>
    <dbReference type="NCBI Taxonomy" id="230148"/>
    <lineage>
        <taxon>Eukaryota</taxon>
        <taxon>Metazoa</taxon>
        <taxon>Chordata</taxon>
        <taxon>Craniata</taxon>
        <taxon>Vertebrata</taxon>
        <taxon>Euteleostomi</taxon>
        <taxon>Actinopterygii</taxon>
        <taxon>Neopterygii</taxon>
        <taxon>Teleostei</taxon>
        <taxon>Neoteleostei</taxon>
        <taxon>Acanthomorphata</taxon>
        <taxon>Eupercaria</taxon>
        <taxon>Perciformes</taxon>
        <taxon>Cottioidei</taxon>
        <taxon>Cottales</taxon>
        <taxon>Liparidae</taxon>
        <taxon>Liparis</taxon>
    </lineage>
</organism>
<feature type="region of interest" description="Disordered" evidence="1">
    <location>
        <begin position="1"/>
        <end position="85"/>
    </location>
</feature>